<name>A0A8T2LPH8_ASTMX</name>
<proteinExistence type="predicted"/>
<dbReference type="AlphaFoldDB" id="A0A8T2LPH8"/>
<dbReference type="EMBL" id="JAICCE010000009">
    <property type="protein sequence ID" value="KAG9273559.1"/>
    <property type="molecule type" value="Genomic_DNA"/>
</dbReference>
<reference evidence="1 2" key="1">
    <citation type="submission" date="2021-07" db="EMBL/GenBank/DDBJ databases">
        <authorList>
            <person name="Imarazene B."/>
            <person name="Zahm M."/>
            <person name="Klopp C."/>
            <person name="Cabau C."/>
            <person name="Beille S."/>
            <person name="Jouanno E."/>
            <person name="Castinel A."/>
            <person name="Lluch J."/>
            <person name="Gil L."/>
            <person name="Kuchtly C."/>
            <person name="Lopez Roques C."/>
            <person name="Donnadieu C."/>
            <person name="Parrinello H."/>
            <person name="Journot L."/>
            <person name="Du K."/>
            <person name="Schartl M."/>
            <person name="Retaux S."/>
            <person name="Guiguen Y."/>
        </authorList>
    </citation>
    <scope>NUCLEOTIDE SEQUENCE [LARGE SCALE GENOMIC DNA]</scope>
    <source>
        <strain evidence="1">Pach_M1</strain>
        <tissue evidence="1">Testis</tissue>
    </source>
</reference>
<comment type="caution">
    <text evidence="1">The sequence shown here is derived from an EMBL/GenBank/DDBJ whole genome shotgun (WGS) entry which is preliminary data.</text>
</comment>
<evidence type="ECO:0000313" key="2">
    <source>
        <dbReference type="Proteomes" id="UP000752171"/>
    </source>
</evidence>
<gene>
    <name evidence="1" type="ORF">AMEX_G12727</name>
</gene>
<dbReference type="Proteomes" id="UP000752171">
    <property type="component" value="Unassembled WGS sequence"/>
</dbReference>
<organism evidence="1 2">
    <name type="scientific">Astyanax mexicanus</name>
    <name type="common">Blind cave fish</name>
    <name type="synonym">Astyanax fasciatus mexicanus</name>
    <dbReference type="NCBI Taxonomy" id="7994"/>
    <lineage>
        <taxon>Eukaryota</taxon>
        <taxon>Metazoa</taxon>
        <taxon>Chordata</taxon>
        <taxon>Craniata</taxon>
        <taxon>Vertebrata</taxon>
        <taxon>Euteleostomi</taxon>
        <taxon>Actinopterygii</taxon>
        <taxon>Neopterygii</taxon>
        <taxon>Teleostei</taxon>
        <taxon>Ostariophysi</taxon>
        <taxon>Characiformes</taxon>
        <taxon>Characoidei</taxon>
        <taxon>Acestrorhamphidae</taxon>
        <taxon>Acestrorhamphinae</taxon>
        <taxon>Astyanax</taxon>
    </lineage>
</organism>
<protein>
    <submittedName>
        <fullName evidence="1">Uncharacterized protein</fullName>
    </submittedName>
</protein>
<evidence type="ECO:0000313" key="1">
    <source>
        <dbReference type="EMBL" id="KAG9273559.1"/>
    </source>
</evidence>
<accession>A0A8T2LPH8</accession>
<sequence length="133" mass="14785">MFLKCKWNHVSMECLYGRRAGFTDKQRIKRASVLGVTELEVVQKRFVEAKSSPTGCSSCLWLSQKVSELEGRISVLHQIRDDEDLLDSMLATSQTISAGLDGSLPRTAASAAREEHWPRLGAKPKTAKVYCSV</sequence>